<sequence>MIYRLFGLGNLIIYTSDKTTPIFRLNAIKDPEEKYKILRGLVELNRREKHVFEVD</sequence>
<organism evidence="1 2">
    <name type="scientific">Aquipluma nitroreducens</name>
    <dbReference type="NCBI Taxonomy" id="2010828"/>
    <lineage>
        <taxon>Bacteria</taxon>
        <taxon>Pseudomonadati</taxon>
        <taxon>Bacteroidota</taxon>
        <taxon>Bacteroidia</taxon>
        <taxon>Marinilabiliales</taxon>
        <taxon>Prolixibacteraceae</taxon>
        <taxon>Aquipluma</taxon>
    </lineage>
</organism>
<name>A0A5K7SF22_9BACT</name>
<keyword evidence="2" id="KW-1185">Reference proteome</keyword>
<evidence type="ECO:0008006" key="3">
    <source>
        <dbReference type="Google" id="ProtNLM"/>
    </source>
</evidence>
<dbReference type="EMBL" id="AP018694">
    <property type="protein sequence ID" value="BBE19844.1"/>
    <property type="molecule type" value="Genomic_DNA"/>
</dbReference>
<evidence type="ECO:0000313" key="2">
    <source>
        <dbReference type="Proteomes" id="UP001193389"/>
    </source>
</evidence>
<reference evidence="1" key="1">
    <citation type="journal article" date="2020" name="Int. J. Syst. Evol. Microbiol.">
        <title>Aquipluma nitroreducens gen. nov. sp. nov., a novel facultatively anaerobic bacterium isolated from a freshwater lake.</title>
        <authorList>
            <person name="Watanabe M."/>
            <person name="Kojima H."/>
            <person name="Fukui M."/>
        </authorList>
    </citation>
    <scope>NUCLEOTIDE SEQUENCE</scope>
    <source>
        <strain evidence="1">MeG22</strain>
    </source>
</reference>
<dbReference type="Proteomes" id="UP001193389">
    <property type="component" value="Chromosome"/>
</dbReference>
<protein>
    <recommendedName>
        <fullName evidence="3">DUF304 domain-containing protein</fullName>
    </recommendedName>
</protein>
<proteinExistence type="predicted"/>
<dbReference type="KEGG" id="anf:AQPE_4032"/>
<gene>
    <name evidence="1" type="ORF">AQPE_4032</name>
</gene>
<accession>A0A5K7SF22</accession>
<evidence type="ECO:0000313" key="1">
    <source>
        <dbReference type="EMBL" id="BBE19844.1"/>
    </source>
</evidence>
<dbReference type="AlphaFoldDB" id="A0A5K7SF22"/>